<dbReference type="PANTHER" id="PTHR48079">
    <property type="entry name" value="PROTEIN YEEZ"/>
    <property type="match status" value="1"/>
</dbReference>
<organism evidence="2 3">
    <name type="scientific">Candidatus Viridilinea mediisalina</name>
    <dbReference type="NCBI Taxonomy" id="2024553"/>
    <lineage>
        <taxon>Bacteria</taxon>
        <taxon>Bacillati</taxon>
        <taxon>Chloroflexota</taxon>
        <taxon>Chloroflexia</taxon>
        <taxon>Chloroflexales</taxon>
        <taxon>Chloroflexineae</taxon>
        <taxon>Oscillochloridaceae</taxon>
        <taxon>Candidatus Viridilinea</taxon>
    </lineage>
</organism>
<dbReference type="Gene3D" id="3.40.50.720">
    <property type="entry name" value="NAD(P)-binding Rossmann-like Domain"/>
    <property type="match status" value="1"/>
</dbReference>
<dbReference type="InterPro" id="IPR036291">
    <property type="entry name" value="NAD(P)-bd_dom_sf"/>
</dbReference>
<dbReference type="GO" id="GO:0004029">
    <property type="term" value="F:aldehyde dehydrogenase (NAD+) activity"/>
    <property type="evidence" value="ECO:0007669"/>
    <property type="project" value="TreeGrafter"/>
</dbReference>
<gene>
    <name evidence="2" type="ORF">CJ255_01290</name>
</gene>
<dbReference type="GO" id="GO:0005737">
    <property type="term" value="C:cytoplasm"/>
    <property type="evidence" value="ECO:0007669"/>
    <property type="project" value="TreeGrafter"/>
</dbReference>
<sequence length="308" mass="33538">MACYLIAGASGYVGSRLAERLLAAGQRVRGLVRNPDTLMVERLAARGMTVWIGDLTRPASLVGIADGVDYVYNLTSRSVLENGSLQRTYVDGNQHLIAACSRARSVRRYIFTSNLAPYGDCGDRLVTEDTPVAPLHPLAEVMVAAEQTLLEAARQHRFPAMILRCASLYGPERDPVQAVADGIATIYGNGRNFVAHIHIDDLLEVLLALPSYGQPGAIYNVGDDHPMRLLDFQGEVRQRLGMVPPRTVAPAAALAAGIDPTIVGMLSASVRLDNSRMKHDLPLTLRYPSLMDWLDERLPVAEELSLVV</sequence>
<evidence type="ECO:0000259" key="1">
    <source>
        <dbReference type="Pfam" id="PF01370"/>
    </source>
</evidence>
<keyword evidence="3" id="KW-1185">Reference proteome</keyword>
<dbReference type="Pfam" id="PF01370">
    <property type="entry name" value="Epimerase"/>
    <property type="match status" value="1"/>
</dbReference>
<evidence type="ECO:0000313" key="2">
    <source>
        <dbReference type="EMBL" id="PDW04870.1"/>
    </source>
</evidence>
<dbReference type="InterPro" id="IPR001509">
    <property type="entry name" value="Epimerase_deHydtase"/>
</dbReference>
<dbReference type="OrthoDB" id="9808276at2"/>
<proteinExistence type="predicted"/>
<comment type="caution">
    <text evidence="2">The sequence shown here is derived from an EMBL/GenBank/DDBJ whole genome shotgun (WGS) entry which is preliminary data.</text>
</comment>
<dbReference type="InterPro" id="IPR051783">
    <property type="entry name" value="NAD(P)-dependent_oxidoreduct"/>
</dbReference>
<dbReference type="PANTHER" id="PTHR48079:SF6">
    <property type="entry name" value="NAD(P)-BINDING DOMAIN-CONTAINING PROTEIN-RELATED"/>
    <property type="match status" value="1"/>
</dbReference>
<dbReference type="EMBL" id="NQWI01000003">
    <property type="protein sequence ID" value="PDW04870.1"/>
    <property type="molecule type" value="Genomic_DNA"/>
</dbReference>
<dbReference type="AlphaFoldDB" id="A0A2A6RPT5"/>
<feature type="domain" description="NAD-dependent epimerase/dehydratase" evidence="1">
    <location>
        <begin position="5"/>
        <end position="222"/>
    </location>
</feature>
<dbReference type="RefSeq" id="WP_097642282.1">
    <property type="nucleotide sequence ID" value="NZ_NQWI01000003.1"/>
</dbReference>
<evidence type="ECO:0000313" key="3">
    <source>
        <dbReference type="Proteomes" id="UP000220527"/>
    </source>
</evidence>
<name>A0A2A6RPT5_9CHLR</name>
<dbReference type="Proteomes" id="UP000220527">
    <property type="component" value="Unassembled WGS sequence"/>
</dbReference>
<protein>
    <submittedName>
        <fullName evidence="2">Epimerase</fullName>
    </submittedName>
</protein>
<dbReference type="SUPFAM" id="SSF51735">
    <property type="entry name" value="NAD(P)-binding Rossmann-fold domains"/>
    <property type="match status" value="1"/>
</dbReference>
<accession>A0A2A6RPT5</accession>
<reference evidence="3" key="1">
    <citation type="submission" date="2017-08" db="EMBL/GenBank/DDBJ databases">
        <authorList>
            <person name="Grouzdev D.S."/>
            <person name="Gaisin V.A."/>
            <person name="Rysina M.S."/>
            <person name="Gorlenko V.M."/>
        </authorList>
    </citation>
    <scope>NUCLEOTIDE SEQUENCE [LARGE SCALE GENOMIC DNA]</scope>
    <source>
        <strain evidence="3">Kir15-3F</strain>
    </source>
</reference>